<keyword evidence="3 6" id="KW-0863">Zinc-finger</keyword>
<feature type="region of interest" description="Disordered" evidence="7">
    <location>
        <begin position="378"/>
        <end position="530"/>
    </location>
</feature>
<name>D7ELL9_TRICA</name>
<dbReference type="SUPFAM" id="SSF57850">
    <property type="entry name" value="RING/U-box"/>
    <property type="match status" value="1"/>
</dbReference>
<feature type="compositionally biased region" description="Basic and acidic residues" evidence="7">
    <location>
        <begin position="378"/>
        <end position="391"/>
    </location>
</feature>
<feature type="compositionally biased region" description="Basic and acidic residues" evidence="7">
    <location>
        <begin position="442"/>
        <end position="451"/>
    </location>
</feature>
<dbReference type="InterPro" id="IPR032443">
    <property type="entry name" value="RAWUL"/>
</dbReference>
<dbReference type="InParanoid" id="D7ELL9"/>
<reference evidence="9 10" key="2">
    <citation type="journal article" date="2010" name="Nucleic Acids Res.">
        <title>BeetleBase in 2010: revisions to provide comprehensive genomic information for Tribolium castaneum.</title>
        <authorList>
            <person name="Kim H.S."/>
            <person name="Murphy T."/>
            <person name="Xia J."/>
            <person name="Caragea D."/>
            <person name="Park Y."/>
            <person name="Beeman R.W."/>
            <person name="Lorenzen M.D."/>
            <person name="Butcher S."/>
            <person name="Manak J.R."/>
            <person name="Brown S.J."/>
        </authorList>
    </citation>
    <scope>NUCLEOTIDE SEQUENCE [LARGE SCALE GENOMIC DNA]</scope>
    <source>
        <strain evidence="9 10">Georgia GA2</strain>
    </source>
</reference>
<dbReference type="InterPro" id="IPR018957">
    <property type="entry name" value="Znf_C3HC4_RING-type"/>
</dbReference>
<dbReference type="InterPro" id="IPR013083">
    <property type="entry name" value="Znf_RING/FYVE/PHD"/>
</dbReference>
<dbReference type="PROSITE" id="PS00518">
    <property type="entry name" value="ZF_RING_1"/>
    <property type="match status" value="1"/>
</dbReference>
<feature type="region of interest" description="Disordered" evidence="7">
    <location>
        <begin position="679"/>
        <end position="701"/>
    </location>
</feature>
<evidence type="ECO:0000313" key="9">
    <source>
        <dbReference type="EMBL" id="EFA12244.2"/>
    </source>
</evidence>
<evidence type="ECO:0000256" key="7">
    <source>
        <dbReference type="SAM" id="MobiDB-lite"/>
    </source>
</evidence>
<organism evidence="9 10">
    <name type="scientific">Tribolium castaneum</name>
    <name type="common">Red flour beetle</name>
    <dbReference type="NCBI Taxonomy" id="7070"/>
    <lineage>
        <taxon>Eukaryota</taxon>
        <taxon>Metazoa</taxon>
        <taxon>Ecdysozoa</taxon>
        <taxon>Arthropoda</taxon>
        <taxon>Hexapoda</taxon>
        <taxon>Insecta</taxon>
        <taxon>Pterygota</taxon>
        <taxon>Neoptera</taxon>
        <taxon>Endopterygota</taxon>
        <taxon>Coleoptera</taxon>
        <taxon>Polyphaga</taxon>
        <taxon>Cucujiformia</taxon>
        <taxon>Tenebrionidae</taxon>
        <taxon>Tenebrionidae incertae sedis</taxon>
        <taxon>Tribolium</taxon>
    </lineage>
</organism>
<feature type="compositionally biased region" description="Basic residues" evidence="7">
    <location>
        <begin position="392"/>
        <end position="401"/>
    </location>
</feature>
<feature type="compositionally biased region" description="Basic and acidic residues" evidence="7">
    <location>
        <begin position="402"/>
        <end position="425"/>
    </location>
</feature>
<dbReference type="Gene3D" id="3.30.40.10">
    <property type="entry name" value="Zinc/RING finger domain, C3HC4 (zinc finger)"/>
    <property type="match status" value="1"/>
</dbReference>
<evidence type="ECO:0000256" key="2">
    <source>
        <dbReference type="ARBA" id="ARBA00022723"/>
    </source>
</evidence>
<feature type="region of interest" description="Disordered" evidence="7">
    <location>
        <begin position="592"/>
        <end position="627"/>
    </location>
</feature>
<dbReference type="Pfam" id="PF16207">
    <property type="entry name" value="RAWUL"/>
    <property type="match status" value="1"/>
</dbReference>
<keyword evidence="4" id="KW-0862">Zinc</keyword>
<dbReference type="AlphaFoldDB" id="D7ELL9"/>
<dbReference type="SMART" id="SM00184">
    <property type="entry name" value="RING"/>
    <property type="match status" value="1"/>
</dbReference>
<sequence>MRKAENEMSNKMRKILVKDMNDVLVCTLCNGYLVDATTLTECHHVFCRGCILRHFETCKTACPSCNLVYKKKNQVFFKADPQIQSIVYKVVPGLYSKEMQRREDFYRSTGVRASSSCSDDSVLEREREIIKDEDSMVSSYTGSKTQFFGPEDSISLSLEYYQVHLDKTPVEGSKSIKSSDKSVSVLNNNNSEAVSDKHKLNGTKNGECKSGDKRYLQCPAAVSMKHLQKFIRMKFALSQNHKVDIIYEGEVLHSNFTLMDVAYTFKWKRLKPLRFFYRIFTPLKIQPIKIVNSGKQLQIVKNGEPITPKPEPEVISEEKERLLANLQLQSKTKVQNDNNVPEKVAQDCVFDYEEQDKEEIKRFAEIRDREWALQKKLDESREKERDEDYHHFSKKRKKSKHSKNDCVYKKRKLHAEITNEEELKLKVKLTPHNGHKHKHHKSEMSSKEKLLQMRQVRHKHVTSEDKNVQTASTEPPTADKKPEPEEINGEKKEETKEAKEPKKPIPDLAPKTLRSDFPAKTLNKEWGHRVPTVQIERNEQTEQQAKKTFLKSYQAYAEKYQKTIEKTQSANRPASTLERKIANLQQRCTIEAKPPEKPPQYPPGFTVSKIESGVPNNKEEKREEKRPSLEITLINPPEVKPPKRPPPATIPLDRIKKSLIFKTGISIIPKDNIGALDLSAKPPSKEGDPPNGFAPPKDTKNLSNLQMLSKVATEHPSLNKPKPRPQLPNLQTLKIPSPNQRIPPNLKLINKGQFRMMNPQIRNLRPNQNQSIRNIPNPSLVVRQQQNRINSMNPVPAPSNNVENKEKKEPESKPEVSV</sequence>
<dbReference type="GO" id="GO:0035102">
    <property type="term" value="C:PRC1 complex"/>
    <property type="evidence" value="ECO:0000318"/>
    <property type="project" value="GO_Central"/>
</dbReference>
<dbReference type="FunFam" id="3.10.20.90:FF:000318">
    <property type="entry name" value="polycomb group protein Psc"/>
    <property type="match status" value="1"/>
</dbReference>
<evidence type="ECO:0000256" key="4">
    <source>
        <dbReference type="ARBA" id="ARBA00022833"/>
    </source>
</evidence>
<proteinExistence type="predicted"/>
<feature type="compositionally biased region" description="Polar residues" evidence="7">
    <location>
        <begin position="728"/>
        <end position="742"/>
    </location>
</feature>
<feature type="compositionally biased region" description="Basic and acidic residues" evidence="7">
    <location>
        <begin position="617"/>
        <end position="627"/>
    </location>
</feature>
<dbReference type="InterPro" id="IPR001841">
    <property type="entry name" value="Znf_RING"/>
</dbReference>
<dbReference type="Gene3D" id="3.10.20.90">
    <property type="entry name" value="Phosphatidylinositol 3-kinase Catalytic Subunit, Chain A, domain 1"/>
    <property type="match status" value="1"/>
</dbReference>
<protein>
    <recommendedName>
        <fullName evidence="8">RING-type domain-containing protein</fullName>
    </recommendedName>
</protein>
<feature type="compositionally biased region" description="Basic and acidic residues" evidence="7">
    <location>
        <begin position="803"/>
        <end position="818"/>
    </location>
</feature>
<evidence type="ECO:0000259" key="8">
    <source>
        <dbReference type="PROSITE" id="PS50089"/>
    </source>
</evidence>
<dbReference type="STRING" id="7070.D7ELL9"/>
<keyword evidence="2" id="KW-0479">Metal-binding</keyword>
<dbReference type="KEGG" id="tca:657155"/>
<feature type="region of interest" description="Disordered" evidence="7">
    <location>
        <begin position="714"/>
        <end position="744"/>
    </location>
</feature>
<reference evidence="9 10" key="1">
    <citation type="journal article" date="2008" name="Nature">
        <title>The genome of the model beetle and pest Tribolium castaneum.</title>
        <authorList>
            <consortium name="Tribolium Genome Sequencing Consortium"/>
            <person name="Richards S."/>
            <person name="Gibbs R.A."/>
            <person name="Weinstock G.M."/>
            <person name="Brown S.J."/>
            <person name="Denell R."/>
            <person name="Beeman R.W."/>
            <person name="Gibbs R."/>
            <person name="Beeman R.W."/>
            <person name="Brown S.J."/>
            <person name="Bucher G."/>
            <person name="Friedrich M."/>
            <person name="Grimmelikhuijzen C.J."/>
            <person name="Klingler M."/>
            <person name="Lorenzen M."/>
            <person name="Richards S."/>
            <person name="Roth S."/>
            <person name="Schroder R."/>
            <person name="Tautz D."/>
            <person name="Zdobnov E.M."/>
            <person name="Muzny D."/>
            <person name="Gibbs R.A."/>
            <person name="Weinstock G.M."/>
            <person name="Attaway T."/>
            <person name="Bell S."/>
            <person name="Buhay C.J."/>
            <person name="Chandrabose M.N."/>
            <person name="Chavez D."/>
            <person name="Clerk-Blankenburg K.P."/>
            <person name="Cree A."/>
            <person name="Dao M."/>
            <person name="Davis C."/>
            <person name="Chacko J."/>
            <person name="Dinh H."/>
            <person name="Dugan-Rocha S."/>
            <person name="Fowler G."/>
            <person name="Garner T.T."/>
            <person name="Garnes J."/>
            <person name="Gnirke A."/>
            <person name="Hawes A."/>
            <person name="Hernandez J."/>
            <person name="Hines S."/>
            <person name="Holder M."/>
            <person name="Hume J."/>
            <person name="Jhangiani S.N."/>
            <person name="Joshi V."/>
            <person name="Khan Z.M."/>
            <person name="Jackson L."/>
            <person name="Kovar C."/>
            <person name="Kowis A."/>
            <person name="Lee S."/>
            <person name="Lewis L.R."/>
            <person name="Margolis J."/>
            <person name="Morgan M."/>
            <person name="Nazareth L.V."/>
            <person name="Nguyen N."/>
            <person name="Okwuonu G."/>
            <person name="Parker D."/>
            <person name="Richards S."/>
            <person name="Ruiz S.J."/>
            <person name="Santibanez J."/>
            <person name="Savard J."/>
            <person name="Scherer S.E."/>
            <person name="Schneider B."/>
            <person name="Sodergren E."/>
            <person name="Tautz D."/>
            <person name="Vattahil S."/>
            <person name="Villasana D."/>
            <person name="White C.S."/>
            <person name="Wright R."/>
            <person name="Park Y."/>
            <person name="Beeman R.W."/>
            <person name="Lord J."/>
            <person name="Oppert B."/>
            <person name="Lorenzen M."/>
            <person name="Brown S."/>
            <person name="Wang L."/>
            <person name="Savard J."/>
            <person name="Tautz D."/>
            <person name="Richards S."/>
            <person name="Weinstock G."/>
            <person name="Gibbs R.A."/>
            <person name="Liu Y."/>
            <person name="Worley K."/>
            <person name="Weinstock G."/>
            <person name="Elsik C.G."/>
            <person name="Reese J.T."/>
            <person name="Elhaik E."/>
            <person name="Landan G."/>
            <person name="Graur D."/>
            <person name="Arensburger P."/>
            <person name="Atkinson P."/>
            <person name="Beeman R.W."/>
            <person name="Beidler J."/>
            <person name="Brown S.J."/>
            <person name="Demuth J.P."/>
            <person name="Drury D.W."/>
            <person name="Du Y.Z."/>
            <person name="Fujiwara H."/>
            <person name="Lorenzen M."/>
            <person name="Maselli V."/>
            <person name="Osanai M."/>
            <person name="Park Y."/>
            <person name="Robertson H.M."/>
            <person name="Tu Z."/>
            <person name="Wang J.J."/>
            <person name="Wang S."/>
            <person name="Richards S."/>
            <person name="Song H."/>
            <person name="Zhang L."/>
            <person name="Sodergren E."/>
            <person name="Werner D."/>
            <person name="Stanke M."/>
            <person name="Morgenstern B."/>
            <person name="Solovyev V."/>
            <person name="Kosarev P."/>
            <person name="Brown G."/>
            <person name="Chen H.C."/>
            <person name="Ermolaeva O."/>
            <person name="Hlavina W."/>
            <person name="Kapustin Y."/>
            <person name="Kiryutin B."/>
            <person name="Kitts P."/>
            <person name="Maglott D."/>
            <person name="Pruitt K."/>
            <person name="Sapojnikov V."/>
            <person name="Souvorov A."/>
            <person name="Mackey A.J."/>
            <person name="Waterhouse R.M."/>
            <person name="Wyder S."/>
            <person name="Zdobnov E.M."/>
            <person name="Zdobnov E.M."/>
            <person name="Wyder S."/>
            <person name="Kriventseva E.V."/>
            <person name="Kadowaki T."/>
            <person name="Bork P."/>
            <person name="Aranda M."/>
            <person name="Bao R."/>
            <person name="Beermann A."/>
            <person name="Berns N."/>
            <person name="Bolognesi R."/>
            <person name="Bonneton F."/>
            <person name="Bopp D."/>
            <person name="Brown S.J."/>
            <person name="Bucher G."/>
            <person name="Butts T."/>
            <person name="Chaumot A."/>
            <person name="Denell R.E."/>
            <person name="Ferrier D.E."/>
            <person name="Friedrich M."/>
            <person name="Gordon C.M."/>
            <person name="Jindra M."/>
            <person name="Klingler M."/>
            <person name="Lan Q."/>
            <person name="Lattorff H.M."/>
            <person name="Laudet V."/>
            <person name="von Levetsow C."/>
            <person name="Liu Z."/>
            <person name="Lutz R."/>
            <person name="Lynch J.A."/>
            <person name="da Fonseca R.N."/>
            <person name="Posnien N."/>
            <person name="Reuter R."/>
            <person name="Roth S."/>
            <person name="Savard J."/>
            <person name="Schinko J.B."/>
            <person name="Schmitt C."/>
            <person name="Schoppmeier M."/>
            <person name="Schroder R."/>
            <person name="Shippy T.D."/>
            <person name="Simonnet F."/>
            <person name="Marques-Souza H."/>
            <person name="Tautz D."/>
            <person name="Tomoyasu Y."/>
            <person name="Trauner J."/>
            <person name="Van der Zee M."/>
            <person name="Vervoort M."/>
            <person name="Wittkopp N."/>
            <person name="Wimmer E.A."/>
            <person name="Yang X."/>
            <person name="Jones A.K."/>
            <person name="Sattelle D.B."/>
            <person name="Ebert P.R."/>
            <person name="Nelson D."/>
            <person name="Scott J.G."/>
            <person name="Beeman R.W."/>
            <person name="Muthukrishnan S."/>
            <person name="Kramer K.J."/>
            <person name="Arakane Y."/>
            <person name="Beeman R.W."/>
            <person name="Zhu Q."/>
            <person name="Hogenkamp D."/>
            <person name="Dixit R."/>
            <person name="Oppert B."/>
            <person name="Jiang H."/>
            <person name="Zou Z."/>
            <person name="Marshall J."/>
            <person name="Elpidina E."/>
            <person name="Vinokurov K."/>
            <person name="Oppert C."/>
            <person name="Zou Z."/>
            <person name="Evans J."/>
            <person name="Lu Z."/>
            <person name="Zhao P."/>
            <person name="Sumathipala N."/>
            <person name="Altincicek B."/>
            <person name="Vilcinskas A."/>
            <person name="Williams M."/>
            <person name="Hultmark D."/>
            <person name="Hetru C."/>
            <person name="Jiang H."/>
            <person name="Grimmelikhuijzen C.J."/>
            <person name="Hauser F."/>
            <person name="Cazzamali G."/>
            <person name="Williamson M."/>
            <person name="Park Y."/>
            <person name="Li B."/>
            <person name="Tanaka Y."/>
            <person name="Predel R."/>
            <person name="Neupert S."/>
            <person name="Schachtner J."/>
            <person name="Verleyen P."/>
            <person name="Raible F."/>
            <person name="Bork P."/>
            <person name="Friedrich M."/>
            <person name="Walden K.K."/>
            <person name="Robertson H.M."/>
            <person name="Angeli S."/>
            <person name="Foret S."/>
            <person name="Bucher G."/>
            <person name="Schuetz S."/>
            <person name="Maleszka R."/>
            <person name="Wimmer E.A."/>
            <person name="Beeman R.W."/>
            <person name="Lorenzen M."/>
            <person name="Tomoyasu Y."/>
            <person name="Miller S.C."/>
            <person name="Grossmann D."/>
            <person name="Bucher G."/>
        </authorList>
    </citation>
    <scope>NUCLEOTIDE SEQUENCE [LARGE SCALE GENOMIC DNA]</scope>
    <source>
        <strain evidence="9 10">Georgia GA2</strain>
    </source>
</reference>
<dbReference type="GO" id="GO:0000122">
    <property type="term" value="P:negative regulation of transcription by RNA polymerase II"/>
    <property type="evidence" value="ECO:0000318"/>
    <property type="project" value="GO_Central"/>
</dbReference>
<gene>
    <name evidence="9" type="primary">AUGUSTUS-3.0.2_05276</name>
    <name evidence="9" type="ORF">TcasGA2_TC005276</name>
</gene>
<feature type="compositionally biased region" description="Basic residues" evidence="7">
    <location>
        <begin position="426"/>
        <end position="441"/>
    </location>
</feature>
<dbReference type="GO" id="GO:0060538">
    <property type="term" value="P:skeletal muscle organ development"/>
    <property type="evidence" value="ECO:0000315"/>
    <property type="project" value="iBB"/>
</dbReference>
<evidence type="ECO:0000256" key="1">
    <source>
        <dbReference type="ARBA" id="ARBA00004123"/>
    </source>
</evidence>
<dbReference type="EMBL" id="KQ972094">
    <property type="protein sequence ID" value="EFA12244.2"/>
    <property type="molecule type" value="Genomic_DNA"/>
</dbReference>
<dbReference type="GO" id="GO:1990841">
    <property type="term" value="F:promoter-specific chromatin binding"/>
    <property type="evidence" value="ECO:0000318"/>
    <property type="project" value="GO_Central"/>
</dbReference>
<dbReference type="FunFam" id="3.30.40.10:FF:000033">
    <property type="entry name" value="Polycomb group RING finger protein 3"/>
    <property type="match status" value="1"/>
</dbReference>
<dbReference type="Proteomes" id="UP000007266">
    <property type="component" value="Unassembled WGS sequence"/>
</dbReference>
<dbReference type="CDD" id="cd17082">
    <property type="entry name" value="RAWUL_PCGF2_like"/>
    <property type="match status" value="1"/>
</dbReference>
<dbReference type="PROSITE" id="PS50089">
    <property type="entry name" value="ZF_RING_2"/>
    <property type="match status" value="1"/>
</dbReference>
<dbReference type="OrthoDB" id="1305878at2759"/>
<keyword evidence="5" id="KW-0539">Nucleus</keyword>
<evidence type="ECO:0000256" key="5">
    <source>
        <dbReference type="ARBA" id="ARBA00023242"/>
    </source>
</evidence>
<dbReference type="PANTHER" id="PTHR10825">
    <property type="entry name" value="RING FINGER DOMAIN-CONTAINING, POLYCOMB GROUP COMPONENT"/>
    <property type="match status" value="1"/>
</dbReference>
<evidence type="ECO:0000313" key="10">
    <source>
        <dbReference type="Proteomes" id="UP000007266"/>
    </source>
</evidence>
<evidence type="ECO:0000256" key="3">
    <source>
        <dbReference type="ARBA" id="ARBA00022771"/>
    </source>
</evidence>
<dbReference type="Pfam" id="PF00097">
    <property type="entry name" value="zf-C3HC4"/>
    <property type="match status" value="1"/>
</dbReference>
<dbReference type="HOGENOM" id="CLU_351381_0_0_1"/>
<comment type="subcellular location">
    <subcellularLocation>
        <location evidence="1">Nucleus</location>
    </subcellularLocation>
</comment>
<dbReference type="eggNOG" id="KOG2660">
    <property type="taxonomic scope" value="Eukaryota"/>
</dbReference>
<dbReference type="GO" id="GO:0008270">
    <property type="term" value="F:zinc ion binding"/>
    <property type="evidence" value="ECO:0007669"/>
    <property type="project" value="UniProtKB-KW"/>
</dbReference>
<feature type="region of interest" description="Disordered" evidence="7">
    <location>
        <begin position="790"/>
        <end position="818"/>
    </location>
</feature>
<feature type="compositionally biased region" description="Basic and acidic residues" evidence="7">
    <location>
        <begin position="477"/>
        <end position="505"/>
    </location>
</feature>
<keyword evidence="10" id="KW-1185">Reference proteome</keyword>
<accession>D7ELL9</accession>
<feature type="domain" description="RING-type" evidence="8">
    <location>
        <begin position="26"/>
        <end position="66"/>
    </location>
</feature>
<evidence type="ECO:0000256" key="6">
    <source>
        <dbReference type="PROSITE-ProRule" id="PRU00175"/>
    </source>
</evidence>
<dbReference type="PANTHER" id="PTHR10825:SF72">
    <property type="entry name" value="UBIQUITIN-LIKE DOMAIN-CONTAINING PROTEIN"/>
    <property type="match status" value="1"/>
</dbReference>
<dbReference type="InterPro" id="IPR017907">
    <property type="entry name" value="Znf_RING_CS"/>
</dbReference>